<proteinExistence type="predicted"/>
<gene>
    <name evidence="1" type="ORF">Celaphus_00002100</name>
</gene>
<protein>
    <submittedName>
        <fullName evidence="1">Uncharacterized protein</fullName>
    </submittedName>
</protein>
<dbReference type="PANTHER" id="PTHR14199:SF29">
    <property type="entry name" value="NEUROBLASTOMA BREAKPOINT FAMILY MEMBER 4-RELATED"/>
    <property type="match status" value="1"/>
</dbReference>
<dbReference type="Proteomes" id="UP000242450">
    <property type="component" value="Chromosome 20"/>
</dbReference>
<reference evidence="1 2" key="1">
    <citation type="journal article" date="2018" name="Mol. Genet. Genomics">
        <title>The red deer Cervus elaphus genome CerEla1.0: sequencing, annotating, genes, and chromosomes.</title>
        <authorList>
            <person name="Bana N.A."/>
            <person name="Nyiri A."/>
            <person name="Nagy J."/>
            <person name="Frank K."/>
            <person name="Nagy T."/>
            <person name="Steger V."/>
            <person name="Schiller M."/>
            <person name="Lakatos P."/>
            <person name="Sugar L."/>
            <person name="Horn P."/>
            <person name="Barta E."/>
            <person name="Orosz L."/>
        </authorList>
    </citation>
    <scope>NUCLEOTIDE SEQUENCE [LARGE SCALE GENOMIC DNA]</scope>
    <source>
        <strain evidence="1">Hungarian</strain>
    </source>
</reference>
<evidence type="ECO:0000313" key="2">
    <source>
        <dbReference type="Proteomes" id="UP000242450"/>
    </source>
</evidence>
<sequence length="217" mass="24517">MGEKLPFEALRPAEKPTLDERLRTCDTLIRSQARELTQLQQTLRDGKDDSVLLSQHLKDLLTHSDLDNHQGQGFRESLLEGHWLAEHLAYKLSPAWKCRRLKRRNCLRNPRMNPYSDDKFAFDEPEVGLGLDGACGCSHAKEDEIQPISQLSRKILPATSLTGMENLHDEETVGFALDGACGFSHAKEDEMPIDLPENQNDHDDLRGPKAIALRLGR</sequence>
<accession>A0A212CHX6</accession>
<evidence type="ECO:0000313" key="1">
    <source>
        <dbReference type="EMBL" id="OWK05454.1"/>
    </source>
</evidence>
<dbReference type="InterPro" id="IPR055306">
    <property type="entry name" value="NBPF"/>
</dbReference>
<dbReference type="OrthoDB" id="9665129at2759"/>
<dbReference type="EMBL" id="MKHE01000020">
    <property type="protein sequence ID" value="OWK05454.1"/>
    <property type="molecule type" value="Genomic_DNA"/>
</dbReference>
<keyword evidence="2" id="KW-1185">Reference proteome</keyword>
<dbReference type="AlphaFoldDB" id="A0A212CHX6"/>
<name>A0A212CHX6_CEREH</name>
<dbReference type="PANTHER" id="PTHR14199">
    <property type="entry name" value="NEUROBLASTOMA BREAKPOINT FAMILY MEMBER 6-LIKE PROTEIN"/>
    <property type="match status" value="1"/>
</dbReference>
<organism evidence="1 2">
    <name type="scientific">Cervus elaphus hippelaphus</name>
    <name type="common">European red deer</name>
    <dbReference type="NCBI Taxonomy" id="46360"/>
    <lineage>
        <taxon>Eukaryota</taxon>
        <taxon>Metazoa</taxon>
        <taxon>Chordata</taxon>
        <taxon>Craniata</taxon>
        <taxon>Vertebrata</taxon>
        <taxon>Euteleostomi</taxon>
        <taxon>Mammalia</taxon>
        <taxon>Eutheria</taxon>
        <taxon>Laurasiatheria</taxon>
        <taxon>Artiodactyla</taxon>
        <taxon>Ruminantia</taxon>
        <taxon>Pecora</taxon>
        <taxon>Cervidae</taxon>
        <taxon>Cervinae</taxon>
        <taxon>Cervus</taxon>
    </lineage>
</organism>
<comment type="caution">
    <text evidence="1">The sequence shown here is derived from an EMBL/GenBank/DDBJ whole genome shotgun (WGS) entry which is preliminary data.</text>
</comment>